<feature type="domain" description="Alcohol dehydrogenase-like C-terminal" evidence="5">
    <location>
        <begin position="14"/>
        <end position="111"/>
    </location>
</feature>
<dbReference type="PANTHER" id="PTHR42683">
    <property type="entry name" value="ALDEHYDE REDUCTASE"/>
    <property type="match status" value="1"/>
</dbReference>
<dbReference type="Gene3D" id="3.40.50.720">
    <property type="entry name" value="NAD(P)-binding Rossmann-like Domain"/>
    <property type="match status" value="1"/>
</dbReference>
<keyword evidence="2" id="KW-0479">Metal-binding</keyword>
<comment type="caution">
    <text evidence="6">The sequence shown here is derived from an EMBL/GenBank/DDBJ whole genome shotgun (WGS) entry which is preliminary data.</text>
</comment>
<dbReference type="EMBL" id="JADGMS010000005">
    <property type="protein sequence ID" value="KAF9682406.1"/>
    <property type="molecule type" value="Genomic_DNA"/>
</dbReference>
<dbReference type="InterPro" id="IPR047109">
    <property type="entry name" value="CAD-like"/>
</dbReference>
<reference evidence="6 7" key="1">
    <citation type="submission" date="2020-10" db="EMBL/GenBank/DDBJ databases">
        <title>Plant Genome Project.</title>
        <authorList>
            <person name="Zhang R.-G."/>
        </authorList>
    </citation>
    <scope>NUCLEOTIDE SEQUENCE [LARGE SCALE GENOMIC DNA]</scope>
    <source>
        <strain evidence="6">FAFU-HL-1</strain>
        <tissue evidence="6">Leaf</tissue>
    </source>
</reference>
<evidence type="ECO:0000313" key="7">
    <source>
        <dbReference type="Proteomes" id="UP000657918"/>
    </source>
</evidence>
<organism evidence="6 7">
    <name type="scientific">Salix dunnii</name>
    <dbReference type="NCBI Taxonomy" id="1413687"/>
    <lineage>
        <taxon>Eukaryota</taxon>
        <taxon>Viridiplantae</taxon>
        <taxon>Streptophyta</taxon>
        <taxon>Embryophyta</taxon>
        <taxon>Tracheophyta</taxon>
        <taxon>Spermatophyta</taxon>
        <taxon>Magnoliopsida</taxon>
        <taxon>eudicotyledons</taxon>
        <taxon>Gunneridae</taxon>
        <taxon>Pentapetalae</taxon>
        <taxon>rosids</taxon>
        <taxon>fabids</taxon>
        <taxon>Malpighiales</taxon>
        <taxon>Salicaceae</taxon>
        <taxon>Saliceae</taxon>
        <taxon>Salix</taxon>
    </lineage>
</organism>
<dbReference type="OrthoDB" id="1733169at2759"/>
<dbReference type="GO" id="GO:0046872">
    <property type="term" value="F:metal ion binding"/>
    <property type="evidence" value="ECO:0007669"/>
    <property type="project" value="UniProtKB-KW"/>
</dbReference>
<comment type="similarity">
    <text evidence="1">Belongs to the zinc-containing alcohol dehydrogenase family.</text>
</comment>
<protein>
    <recommendedName>
        <fullName evidence="5">Alcohol dehydrogenase-like C-terminal domain-containing protein</fullName>
    </recommendedName>
</protein>
<keyword evidence="7" id="KW-1185">Reference proteome</keyword>
<accession>A0A835KAN1</accession>
<evidence type="ECO:0000259" key="5">
    <source>
        <dbReference type="Pfam" id="PF00107"/>
    </source>
</evidence>
<gene>
    <name evidence="6" type="ORF">SADUNF_Sadunf05G0105700</name>
</gene>
<dbReference type="AlphaFoldDB" id="A0A835KAN1"/>
<dbReference type="Proteomes" id="UP000657918">
    <property type="component" value="Unassembled WGS sequence"/>
</dbReference>
<dbReference type="InterPro" id="IPR013149">
    <property type="entry name" value="ADH-like_C"/>
</dbReference>
<evidence type="ECO:0000256" key="1">
    <source>
        <dbReference type="ARBA" id="ARBA00008072"/>
    </source>
</evidence>
<dbReference type="Pfam" id="PF00107">
    <property type="entry name" value="ADH_zinc_N"/>
    <property type="match status" value="1"/>
</dbReference>
<evidence type="ECO:0000313" key="6">
    <source>
        <dbReference type="EMBL" id="KAF9682406.1"/>
    </source>
</evidence>
<proteinExistence type="inferred from homology"/>
<evidence type="ECO:0000256" key="3">
    <source>
        <dbReference type="ARBA" id="ARBA00022833"/>
    </source>
</evidence>
<dbReference type="SUPFAM" id="SSF51735">
    <property type="entry name" value="NAD(P)-binding Rossmann-fold domains"/>
    <property type="match status" value="1"/>
</dbReference>
<dbReference type="InterPro" id="IPR036291">
    <property type="entry name" value="NAD(P)-bd_dom_sf"/>
</dbReference>
<evidence type="ECO:0000256" key="2">
    <source>
        <dbReference type="ARBA" id="ARBA00022723"/>
    </source>
</evidence>
<sequence>MDSLVGIIMTSGGGVGHVGVLNVKAMGHDVTVFSSSDKKREEVLEHFGADSYLVSSNVTEMEKDANSFDHILDTLPVVHPLESYLSFLNFEGKLIVIRAAPKPLQFIASDFI</sequence>
<keyword evidence="4" id="KW-0560">Oxidoreductase</keyword>
<name>A0A835KAN1_9ROSI</name>
<keyword evidence="3" id="KW-0862">Zinc</keyword>
<dbReference type="GO" id="GO:0016616">
    <property type="term" value="F:oxidoreductase activity, acting on the CH-OH group of donors, NAD or NADP as acceptor"/>
    <property type="evidence" value="ECO:0007669"/>
    <property type="project" value="InterPro"/>
</dbReference>
<evidence type="ECO:0000256" key="4">
    <source>
        <dbReference type="ARBA" id="ARBA00023002"/>
    </source>
</evidence>